<reference evidence="2 3" key="1">
    <citation type="submission" date="2018-11" db="EMBL/GenBank/DDBJ databases">
        <title>Flavobacterium sp. nov., YIM 102600 draft genome.</title>
        <authorList>
            <person name="Li G."/>
            <person name="Jiang Y."/>
        </authorList>
    </citation>
    <scope>NUCLEOTIDE SEQUENCE [LARGE SCALE GENOMIC DNA]</scope>
    <source>
        <strain evidence="2 3">YIM 102600</strain>
    </source>
</reference>
<sequence length="64" mass="7678">MKKRHEQKLIIVSLFLLLAFNMPLMLLFDSASSLEGIPLIYFYFFSVWLFSILISLLIIKRYYE</sequence>
<organism evidence="2 3">
    <name type="scientific">Flavobacterium macacae</name>
    <dbReference type="NCBI Taxonomy" id="2488993"/>
    <lineage>
        <taxon>Bacteria</taxon>
        <taxon>Pseudomonadati</taxon>
        <taxon>Bacteroidota</taxon>
        <taxon>Flavobacteriia</taxon>
        <taxon>Flavobacteriales</taxon>
        <taxon>Flavobacteriaceae</taxon>
        <taxon>Flavobacterium</taxon>
    </lineage>
</organism>
<keyword evidence="1" id="KW-1133">Transmembrane helix</keyword>
<accession>A0A3P3WKK0</accession>
<keyword evidence="1" id="KW-0472">Membrane</keyword>
<feature type="transmembrane region" description="Helical" evidence="1">
    <location>
        <begin position="9"/>
        <end position="28"/>
    </location>
</feature>
<evidence type="ECO:0000256" key="1">
    <source>
        <dbReference type="SAM" id="Phobius"/>
    </source>
</evidence>
<evidence type="ECO:0008006" key="4">
    <source>
        <dbReference type="Google" id="ProtNLM"/>
    </source>
</evidence>
<keyword evidence="3" id="KW-1185">Reference proteome</keyword>
<dbReference type="AlphaFoldDB" id="A0A3P3WKK0"/>
<name>A0A3P3WKK0_9FLAO</name>
<evidence type="ECO:0000313" key="2">
    <source>
        <dbReference type="EMBL" id="RRJ93533.1"/>
    </source>
</evidence>
<protein>
    <recommendedName>
        <fullName evidence="4">DUF3311 domain-containing protein</fullName>
    </recommendedName>
</protein>
<dbReference type="EMBL" id="RQVR01000003">
    <property type="protein sequence ID" value="RRJ93533.1"/>
    <property type="molecule type" value="Genomic_DNA"/>
</dbReference>
<evidence type="ECO:0000313" key="3">
    <source>
        <dbReference type="Proteomes" id="UP000271937"/>
    </source>
</evidence>
<gene>
    <name evidence="2" type="ORF">EG849_04275</name>
</gene>
<proteinExistence type="predicted"/>
<feature type="transmembrane region" description="Helical" evidence="1">
    <location>
        <begin position="40"/>
        <end position="59"/>
    </location>
</feature>
<comment type="caution">
    <text evidence="2">The sequence shown here is derived from an EMBL/GenBank/DDBJ whole genome shotgun (WGS) entry which is preliminary data.</text>
</comment>
<keyword evidence="1" id="KW-0812">Transmembrane</keyword>
<dbReference type="Proteomes" id="UP000271937">
    <property type="component" value="Unassembled WGS sequence"/>
</dbReference>